<proteinExistence type="predicted"/>
<feature type="signal peptide" evidence="1">
    <location>
        <begin position="1"/>
        <end position="21"/>
    </location>
</feature>
<organism evidence="2 3">
    <name type="scientific">Lutimonas vermicola</name>
    <dbReference type="NCBI Taxonomy" id="414288"/>
    <lineage>
        <taxon>Bacteria</taxon>
        <taxon>Pseudomonadati</taxon>
        <taxon>Bacteroidota</taxon>
        <taxon>Flavobacteriia</taxon>
        <taxon>Flavobacteriales</taxon>
        <taxon>Flavobacteriaceae</taxon>
        <taxon>Lutimonas</taxon>
    </lineage>
</organism>
<gene>
    <name evidence="2" type="ORF">AABB81_03940</name>
</gene>
<dbReference type="Proteomes" id="UP001474120">
    <property type="component" value="Unassembled WGS sequence"/>
</dbReference>
<dbReference type="EMBL" id="JBCDNA010000001">
    <property type="protein sequence ID" value="MEL4455032.1"/>
    <property type="molecule type" value="Genomic_DNA"/>
</dbReference>
<feature type="chain" id="PRO_5045727523" description="Secreted protein" evidence="1">
    <location>
        <begin position="22"/>
        <end position="47"/>
    </location>
</feature>
<keyword evidence="3" id="KW-1185">Reference proteome</keyword>
<evidence type="ECO:0000256" key="1">
    <source>
        <dbReference type="SAM" id="SignalP"/>
    </source>
</evidence>
<keyword evidence="1" id="KW-0732">Signal</keyword>
<protein>
    <recommendedName>
        <fullName evidence="4">Secreted protein</fullName>
    </recommendedName>
</protein>
<sequence>MKKTGLLFVLLALLFTSVQCTEDEDVEAKVYQEEFNTGDQELDSKRD</sequence>
<evidence type="ECO:0000313" key="2">
    <source>
        <dbReference type="EMBL" id="MEL4455032.1"/>
    </source>
</evidence>
<dbReference type="RefSeq" id="WP_342158771.1">
    <property type="nucleotide sequence ID" value="NZ_JBCDNA010000001.1"/>
</dbReference>
<accession>A0ABU9KXX1</accession>
<reference evidence="2 3" key="1">
    <citation type="submission" date="2024-04" db="EMBL/GenBank/DDBJ databases">
        <title>whole genome sequencing of Lutimonas vermicola strain IMCC1616.</title>
        <authorList>
            <person name="Bae S.S."/>
        </authorList>
    </citation>
    <scope>NUCLEOTIDE SEQUENCE [LARGE SCALE GENOMIC DNA]</scope>
    <source>
        <strain evidence="2 3">IMCC1616</strain>
    </source>
</reference>
<evidence type="ECO:0008006" key="4">
    <source>
        <dbReference type="Google" id="ProtNLM"/>
    </source>
</evidence>
<comment type="caution">
    <text evidence="2">The sequence shown here is derived from an EMBL/GenBank/DDBJ whole genome shotgun (WGS) entry which is preliminary data.</text>
</comment>
<name>A0ABU9KXX1_9FLAO</name>
<evidence type="ECO:0000313" key="3">
    <source>
        <dbReference type="Proteomes" id="UP001474120"/>
    </source>
</evidence>